<protein>
    <recommendedName>
        <fullName evidence="1">DUF5753 domain-containing protein</fullName>
    </recommendedName>
</protein>
<comment type="caution">
    <text evidence="2">The sequence shown here is derived from an EMBL/GenBank/DDBJ whole genome shotgun (WGS) entry which is preliminary data.</text>
</comment>
<dbReference type="Pfam" id="PF19054">
    <property type="entry name" value="DUF5753"/>
    <property type="match status" value="1"/>
</dbReference>
<evidence type="ECO:0000259" key="1">
    <source>
        <dbReference type="Pfam" id="PF19054"/>
    </source>
</evidence>
<proteinExistence type="predicted"/>
<reference evidence="2 3" key="1">
    <citation type="submission" date="2017-07" db="EMBL/GenBank/DDBJ databases">
        <title>Amycolatopsis antarcticus sp. nov., isolated from the surface of an Antarcticus brown macroalga.</title>
        <authorList>
            <person name="Wang J."/>
            <person name="Leiva S."/>
            <person name="Huang J."/>
            <person name="Huang Y."/>
        </authorList>
    </citation>
    <scope>NUCLEOTIDE SEQUENCE [LARGE SCALE GENOMIC DNA]</scope>
    <source>
        <strain evidence="2 3">AU-G6</strain>
    </source>
</reference>
<dbReference type="RefSeq" id="WP_094864402.1">
    <property type="nucleotide sequence ID" value="NZ_NKYE01000013.1"/>
</dbReference>
<evidence type="ECO:0000313" key="3">
    <source>
        <dbReference type="Proteomes" id="UP000242444"/>
    </source>
</evidence>
<sequence>MALEKTRRKVKLGRYMLALRKAVDPPLRPEDIAPHVRIAATTITRMEGGLTQPGFTLLQALLGIYGVTEEQRTEAIRLWENAKQGSTSVEHAADLPNKYRAFRHDEADAALERTLEMTAIPGLLQTPRYAAAVGEASRRLHRTEGWERRAADERHSRQRLLDGEAPLHLHALIDEALIRRITGGREVMIEQLEHLLKVGRQRNVTIQVIPFSAGAYGNMSGPVTILSFPDGADPDLAYLEYAAGGETVENVRDVQAFVDTFEDASRHAALSATSSTRLIRAALDELRNDERAADLA</sequence>
<dbReference type="OrthoDB" id="4285266at2"/>
<dbReference type="Proteomes" id="UP000242444">
    <property type="component" value="Unassembled WGS sequence"/>
</dbReference>
<dbReference type="AlphaFoldDB" id="A0A263CZ55"/>
<gene>
    <name evidence="2" type="ORF">CFN78_20110</name>
</gene>
<dbReference type="InParanoid" id="A0A263CZ55"/>
<organism evidence="2 3">
    <name type="scientific">Amycolatopsis antarctica</name>
    <dbReference type="NCBI Taxonomy" id="1854586"/>
    <lineage>
        <taxon>Bacteria</taxon>
        <taxon>Bacillati</taxon>
        <taxon>Actinomycetota</taxon>
        <taxon>Actinomycetes</taxon>
        <taxon>Pseudonocardiales</taxon>
        <taxon>Pseudonocardiaceae</taxon>
        <taxon>Amycolatopsis</taxon>
    </lineage>
</organism>
<keyword evidence="3" id="KW-1185">Reference proteome</keyword>
<feature type="domain" description="DUF5753" evidence="1">
    <location>
        <begin position="100"/>
        <end position="280"/>
    </location>
</feature>
<dbReference type="InterPro" id="IPR043917">
    <property type="entry name" value="DUF5753"/>
</dbReference>
<evidence type="ECO:0000313" key="2">
    <source>
        <dbReference type="EMBL" id="OZM71454.1"/>
    </source>
</evidence>
<dbReference type="EMBL" id="NKYE01000013">
    <property type="protein sequence ID" value="OZM71454.1"/>
    <property type="molecule type" value="Genomic_DNA"/>
</dbReference>
<name>A0A263CZ55_9PSEU</name>
<accession>A0A263CZ55</accession>